<evidence type="ECO:0000259" key="3">
    <source>
        <dbReference type="PROSITE" id="PS50118"/>
    </source>
</evidence>
<dbReference type="AlphaFoldDB" id="A0A9W6EWX8"/>
<dbReference type="GO" id="GO:0003677">
    <property type="term" value="F:DNA binding"/>
    <property type="evidence" value="ECO:0007669"/>
    <property type="project" value="UniProtKB-UniRule"/>
</dbReference>
<reference evidence="4 5" key="1">
    <citation type="journal article" date="2023" name="Commun. Biol.">
        <title>Reorganization of the ancestral sex-determining regions during the evolution of trioecy in Pleodorina starrii.</title>
        <authorList>
            <person name="Takahashi K."/>
            <person name="Suzuki S."/>
            <person name="Kawai-Toyooka H."/>
            <person name="Yamamoto K."/>
            <person name="Hamaji T."/>
            <person name="Ootsuki R."/>
            <person name="Yamaguchi H."/>
            <person name="Kawachi M."/>
            <person name="Higashiyama T."/>
            <person name="Nozaki H."/>
        </authorList>
    </citation>
    <scope>NUCLEOTIDE SEQUENCE [LARGE SCALE GENOMIC DNA]</scope>
    <source>
        <strain evidence="4 5">NIES-4479</strain>
    </source>
</reference>
<dbReference type="InterPro" id="IPR009071">
    <property type="entry name" value="HMG_box_dom"/>
</dbReference>
<keyword evidence="5" id="KW-1185">Reference proteome</keyword>
<dbReference type="PANTHER" id="PTHR48112">
    <property type="entry name" value="HIGH MOBILITY GROUP PROTEIN DSP1"/>
    <property type="match status" value="1"/>
</dbReference>
<dbReference type="PROSITE" id="PS50118">
    <property type="entry name" value="HMG_BOX_2"/>
    <property type="match status" value="2"/>
</dbReference>
<dbReference type="GO" id="GO:0005634">
    <property type="term" value="C:nucleus"/>
    <property type="evidence" value="ECO:0007669"/>
    <property type="project" value="UniProtKB-UniRule"/>
</dbReference>
<dbReference type="Pfam" id="PF00505">
    <property type="entry name" value="HMG_box"/>
    <property type="match status" value="2"/>
</dbReference>
<keyword evidence="1 2" id="KW-0238">DNA-binding</keyword>
<gene>
    <name evidence="4" type="primary">PLEST007461</name>
    <name evidence="4" type="ORF">PLESTB_000064400</name>
</gene>
<evidence type="ECO:0000256" key="1">
    <source>
        <dbReference type="ARBA" id="ARBA00023125"/>
    </source>
</evidence>
<feature type="domain" description="HMG box" evidence="3">
    <location>
        <begin position="47"/>
        <end position="115"/>
    </location>
</feature>
<feature type="DNA-binding region" description="HMG box" evidence="2">
    <location>
        <begin position="47"/>
        <end position="115"/>
    </location>
</feature>
<dbReference type="OrthoDB" id="1919336at2759"/>
<organism evidence="4 5">
    <name type="scientific">Pleodorina starrii</name>
    <dbReference type="NCBI Taxonomy" id="330485"/>
    <lineage>
        <taxon>Eukaryota</taxon>
        <taxon>Viridiplantae</taxon>
        <taxon>Chlorophyta</taxon>
        <taxon>core chlorophytes</taxon>
        <taxon>Chlorophyceae</taxon>
        <taxon>CS clade</taxon>
        <taxon>Chlamydomonadales</taxon>
        <taxon>Volvocaceae</taxon>
        <taxon>Pleodorina</taxon>
    </lineage>
</organism>
<name>A0A9W6EWX8_9CHLO</name>
<dbReference type="EMBL" id="BRXU01000001">
    <property type="protein sequence ID" value="GLC48147.1"/>
    <property type="molecule type" value="Genomic_DNA"/>
</dbReference>
<dbReference type="InterPro" id="IPR036910">
    <property type="entry name" value="HMG_box_dom_sf"/>
</dbReference>
<evidence type="ECO:0000256" key="2">
    <source>
        <dbReference type="PROSITE-ProRule" id="PRU00267"/>
    </source>
</evidence>
<dbReference type="Gene3D" id="1.10.30.10">
    <property type="entry name" value="High mobility group box domain"/>
    <property type="match status" value="2"/>
</dbReference>
<sequence>MRSLVRCTSVARRTYCVAAARSGQELPSVPKKASAKAAAKDVKNPELKRAPSAFNLFVKDVFPMVKKEAPTLSFTAASQKVREQWLSASNAVKAPYEAEAAKLKAAVAAKRAVVKAEEKAKARPPGAYILFVKKNRAAVVKANPGKTVMEVGALMGQQWKALAPEEQQKYKDEAKTLLDAWRNAQGAAAV</sequence>
<protein>
    <recommendedName>
        <fullName evidence="3">HMG box domain-containing protein</fullName>
    </recommendedName>
</protein>
<accession>A0A9W6EWX8</accession>
<dbReference type="SMART" id="SM00398">
    <property type="entry name" value="HMG"/>
    <property type="match status" value="2"/>
</dbReference>
<dbReference type="Proteomes" id="UP001165080">
    <property type="component" value="Unassembled WGS sequence"/>
</dbReference>
<feature type="DNA-binding region" description="HMG box" evidence="2">
    <location>
        <begin position="121"/>
        <end position="175"/>
    </location>
</feature>
<proteinExistence type="predicted"/>
<dbReference type="InterPro" id="IPR050342">
    <property type="entry name" value="HMGB"/>
</dbReference>
<evidence type="ECO:0000313" key="4">
    <source>
        <dbReference type="EMBL" id="GLC48147.1"/>
    </source>
</evidence>
<dbReference type="SUPFAM" id="SSF47095">
    <property type="entry name" value="HMG-box"/>
    <property type="match status" value="2"/>
</dbReference>
<comment type="caution">
    <text evidence="4">The sequence shown here is derived from an EMBL/GenBank/DDBJ whole genome shotgun (WGS) entry which is preliminary data.</text>
</comment>
<dbReference type="CDD" id="cd00084">
    <property type="entry name" value="HMG-box_SF"/>
    <property type="match status" value="2"/>
</dbReference>
<feature type="domain" description="HMG box" evidence="3">
    <location>
        <begin position="121"/>
        <end position="175"/>
    </location>
</feature>
<evidence type="ECO:0000313" key="5">
    <source>
        <dbReference type="Proteomes" id="UP001165080"/>
    </source>
</evidence>
<keyword evidence="2" id="KW-0539">Nucleus</keyword>